<evidence type="ECO:0000313" key="1">
    <source>
        <dbReference type="EMBL" id="KAI3814833.1"/>
    </source>
</evidence>
<evidence type="ECO:0000313" key="2">
    <source>
        <dbReference type="Proteomes" id="UP001056120"/>
    </source>
</evidence>
<reference evidence="1 2" key="2">
    <citation type="journal article" date="2022" name="Mol. Ecol. Resour.">
        <title>The genomes of chicory, endive, great burdock and yacon provide insights into Asteraceae paleo-polyploidization history and plant inulin production.</title>
        <authorList>
            <person name="Fan W."/>
            <person name="Wang S."/>
            <person name="Wang H."/>
            <person name="Wang A."/>
            <person name="Jiang F."/>
            <person name="Liu H."/>
            <person name="Zhao H."/>
            <person name="Xu D."/>
            <person name="Zhang Y."/>
        </authorList>
    </citation>
    <scope>NUCLEOTIDE SEQUENCE [LARGE SCALE GENOMIC DNA]</scope>
    <source>
        <strain evidence="2">cv. Yunnan</strain>
        <tissue evidence="1">Leaves</tissue>
    </source>
</reference>
<keyword evidence="2" id="KW-1185">Reference proteome</keyword>
<dbReference type="EMBL" id="CM042022">
    <property type="protein sequence ID" value="KAI3814833.1"/>
    <property type="molecule type" value="Genomic_DNA"/>
</dbReference>
<organism evidence="1 2">
    <name type="scientific">Smallanthus sonchifolius</name>
    <dbReference type="NCBI Taxonomy" id="185202"/>
    <lineage>
        <taxon>Eukaryota</taxon>
        <taxon>Viridiplantae</taxon>
        <taxon>Streptophyta</taxon>
        <taxon>Embryophyta</taxon>
        <taxon>Tracheophyta</taxon>
        <taxon>Spermatophyta</taxon>
        <taxon>Magnoliopsida</taxon>
        <taxon>eudicotyledons</taxon>
        <taxon>Gunneridae</taxon>
        <taxon>Pentapetalae</taxon>
        <taxon>asterids</taxon>
        <taxon>campanulids</taxon>
        <taxon>Asterales</taxon>
        <taxon>Asteraceae</taxon>
        <taxon>Asteroideae</taxon>
        <taxon>Heliantheae alliance</taxon>
        <taxon>Millerieae</taxon>
        <taxon>Smallanthus</taxon>
    </lineage>
</organism>
<gene>
    <name evidence="1" type="ORF">L1987_14479</name>
</gene>
<protein>
    <submittedName>
        <fullName evidence="1">Uncharacterized protein</fullName>
    </submittedName>
</protein>
<accession>A0ACB9J579</accession>
<comment type="caution">
    <text evidence="1">The sequence shown here is derived from an EMBL/GenBank/DDBJ whole genome shotgun (WGS) entry which is preliminary data.</text>
</comment>
<sequence>MVKRQKYSRRYYHFPFQSTSLSHFQALALTSLLNQTANNRYSSVFRSNWICRAFDRSSFKSLKSLRDGSTRSWTGPRYGGCR</sequence>
<dbReference type="Proteomes" id="UP001056120">
    <property type="component" value="Linkage Group LG05"/>
</dbReference>
<reference evidence="2" key="1">
    <citation type="journal article" date="2022" name="Mol. Ecol. Resour.">
        <title>The genomes of chicory, endive, great burdock and yacon provide insights into Asteraceae palaeo-polyploidization history and plant inulin production.</title>
        <authorList>
            <person name="Fan W."/>
            <person name="Wang S."/>
            <person name="Wang H."/>
            <person name="Wang A."/>
            <person name="Jiang F."/>
            <person name="Liu H."/>
            <person name="Zhao H."/>
            <person name="Xu D."/>
            <person name="Zhang Y."/>
        </authorList>
    </citation>
    <scope>NUCLEOTIDE SEQUENCE [LARGE SCALE GENOMIC DNA]</scope>
    <source>
        <strain evidence="2">cv. Yunnan</strain>
    </source>
</reference>
<name>A0ACB9J579_9ASTR</name>
<proteinExistence type="predicted"/>